<keyword evidence="7" id="KW-0446">Lipid-binding</keyword>
<dbReference type="GO" id="GO:0005737">
    <property type="term" value="C:cytoplasm"/>
    <property type="evidence" value="ECO:0007669"/>
    <property type="project" value="TreeGrafter"/>
</dbReference>
<reference evidence="12 13" key="1">
    <citation type="submission" date="2024-01" db="EMBL/GenBank/DDBJ databases">
        <title>The genome of the rayed Mediterranean limpet Patella caerulea (Linnaeus, 1758).</title>
        <authorList>
            <person name="Anh-Thu Weber A."/>
            <person name="Halstead-Nussloch G."/>
        </authorList>
    </citation>
    <scope>NUCLEOTIDE SEQUENCE [LARGE SCALE GENOMIC DNA]</scope>
    <source>
        <strain evidence="12">AATW-2023a</strain>
        <tissue evidence="12">Whole specimen</tissue>
    </source>
</reference>
<dbReference type="GO" id="GO:0008289">
    <property type="term" value="F:lipid binding"/>
    <property type="evidence" value="ECO:0007669"/>
    <property type="project" value="UniProtKB-KW"/>
</dbReference>
<evidence type="ECO:0000256" key="7">
    <source>
        <dbReference type="ARBA" id="ARBA00023121"/>
    </source>
</evidence>
<evidence type="ECO:0000313" key="12">
    <source>
        <dbReference type="EMBL" id="KAK6182877.1"/>
    </source>
</evidence>
<evidence type="ECO:0000259" key="11">
    <source>
        <dbReference type="Pfam" id="PF08212"/>
    </source>
</evidence>
<comment type="subcellular location">
    <subcellularLocation>
        <location evidence="1">Secreted</location>
    </subcellularLocation>
</comment>
<dbReference type="PRINTS" id="PR00179">
    <property type="entry name" value="LIPOCALIN"/>
</dbReference>
<dbReference type="PROSITE" id="PS00213">
    <property type="entry name" value="LIPOCALIN"/>
    <property type="match status" value="1"/>
</dbReference>
<evidence type="ECO:0000256" key="1">
    <source>
        <dbReference type="ARBA" id="ARBA00004613"/>
    </source>
</evidence>
<proteinExistence type="inferred from homology"/>
<keyword evidence="4" id="KW-0813">Transport</keyword>
<feature type="chain" id="PRO_5042674898" description="Apolipoprotein D" evidence="10">
    <location>
        <begin position="18"/>
        <end position="186"/>
    </location>
</feature>
<dbReference type="PANTHER" id="PTHR10612:SF34">
    <property type="entry name" value="APOLIPOPROTEIN D"/>
    <property type="match status" value="1"/>
</dbReference>
<dbReference type="FunFam" id="2.40.128.20:FF:000003">
    <property type="entry name" value="Apolipoprotein D"/>
    <property type="match status" value="1"/>
</dbReference>
<dbReference type="SUPFAM" id="SSF50814">
    <property type="entry name" value="Lipocalins"/>
    <property type="match status" value="1"/>
</dbReference>
<evidence type="ECO:0000256" key="3">
    <source>
        <dbReference type="ARBA" id="ARBA00019890"/>
    </source>
</evidence>
<dbReference type="PIRSF" id="PIRSF036893">
    <property type="entry name" value="Lipocalin_ApoD"/>
    <property type="match status" value="1"/>
</dbReference>
<gene>
    <name evidence="12" type="ORF">SNE40_010462</name>
</gene>
<dbReference type="InterPro" id="IPR022272">
    <property type="entry name" value="Lipocalin_CS"/>
</dbReference>
<comment type="similarity">
    <text evidence="2 10">Belongs to the calycin superfamily. Lipocalin family.</text>
</comment>
<comment type="caution">
    <text evidence="12">The sequence shown here is derived from an EMBL/GenBank/DDBJ whole genome shotgun (WGS) entry which is preliminary data.</text>
</comment>
<feature type="signal peptide" evidence="10">
    <location>
        <begin position="1"/>
        <end position="17"/>
    </location>
</feature>
<keyword evidence="8" id="KW-1015">Disulfide bond</keyword>
<dbReference type="GO" id="GO:0000302">
    <property type="term" value="P:response to reactive oxygen species"/>
    <property type="evidence" value="ECO:0007669"/>
    <property type="project" value="TreeGrafter"/>
</dbReference>
<evidence type="ECO:0000256" key="8">
    <source>
        <dbReference type="ARBA" id="ARBA00023157"/>
    </source>
</evidence>
<evidence type="ECO:0000256" key="10">
    <source>
        <dbReference type="PIRNR" id="PIRNR036893"/>
    </source>
</evidence>
<dbReference type="Pfam" id="PF08212">
    <property type="entry name" value="Lipocalin_2"/>
    <property type="match status" value="1"/>
</dbReference>
<protein>
    <recommendedName>
        <fullName evidence="3">Apolipoprotein D</fullName>
    </recommendedName>
</protein>
<dbReference type="PANTHER" id="PTHR10612">
    <property type="entry name" value="APOLIPOPROTEIN D"/>
    <property type="match status" value="1"/>
</dbReference>
<dbReference type="Gene3D" id="2.40.128.20">
    <property type="match status" value="1"/>
</dbReference>
<evidence type="ECO:0000256" key="9">
    <source>
        <dbReference type="ARBA" id="ARBA00023180"/>
    </source>
</evidence>
<evidence type="ECO:0000256" key="2">
    <source>
        <dbReference type="ARBA" id="ARBA00006889"/>
    </source>
</evidence>
<name>A0AAN8PRN2_PATCE</name>
<keyword evidence="13" id="KW-1185">Reference proteome</keyword>
<dbReference type="GO" id="GO:0005576">
    <property type="term" value="C:extracellular region"/>
    <property type="evidence" value="ECO:0007669"/>
    <property type="project" value="UniProtKB-SubCell"/>
</dbReference>
<dbReference type="Proteomes" id="UP001347796">
    <property type="component" value="Unassembled WGS sequence"/>
</dbReference>
<evidence type="ECO:0000313" key="13">
    <source>
        <dbReference type="Proteomes" id="UP001347796"/>
    </source>
</evidence>
<accession>A0AAN8PRN2</accession>
<feature type="domain" description="Lipocalin/cytosolic fatty-acid binding" evidence="11">
    <location>
        <begin position="34"/>
        <end position="178"/>
    </location>
</feature>
<keyword evidence="6 10" id="KW-0732">Signal</keyword>
<dbReference type="AlphaFoldDB" id="A0AAN8PRN2"/>
<evidence type="ECO:0000256" key="6">
    <source>
        <dbReference type="ARBA" id="ARBA00022729"/>
    </source>
</evidence>
<dbReference type="CDD" id="cd19437">
    <property type="entry name" value="lipocalin_apoD-like"/>
    <property type="match status" value="1"/>
</dbReference>
<dbReference type="InterPro" id="IPR002446">
    <property type="entry name" value="Lipocalin_bac"/>
</dbReference>
<dbReference type="EMBL" id="JAZGQO010000007">
    <property type="protein sequence ID" value="KAK6182877.1"/>
    <property type="molecule type" value="Genomic_DNA"/>
</dbReference>
<dbReference type="InterPro" id="IPR012674">
    <property type="entry name" value="Calycin"/>
</dbReference>
<evidence type="ECO:0000256" key="5">
    <source>
        <dbReference type="ARBA" id="ARBA00022525"/>
    </source>
</evidence>
<organism evidence="12 13">
    <name type="scientific">Patella caerulea</name>
    <name type="common">Rayed Mediterranean limpet</name>
    <dbReference type="NCBI Taxonomy" id="87958"/>
    <lineage>
        <taxon>Eukaryota</taxon>
        <taxon>Metazoa</taxon>
        <taxon>Spiralia</taxon>
        <taxon>Lophotrochozoa</taxon>
        <taxon>Mollusca</taxon>
        <taxon>Gastropoda</taxon>
        <taxon>Patellogastropoda</taxon>
        <taxon>Patelloidea</taxon>
        <taxon>Patellidae</taxon>
        <taxon>Patella</taxon>
    </lineage>
</organism>
<dbReference type="PRINTS" id="PR01171">
    <property type="entry name" value="BCTLIPOCALIN"/>
</dbReference>
<keyword evidence="5" id="KW-0964">Secreted</keyword>
<dbReference type="InterPro" id="IPR000566">
    <property type="entry name" value="Lipocln_cytosolic_FA-bd_dom"/>
</dbReference>
<keyword evidence="9" id="KW-0325">Glycoprotein</keyword>
<dbReference type="InterPro" id="IPR022271">
    <property type="entry name" value="Lipocalin_ApoD"/>
</dbReference>
<sequence>METLILVVLACFTSALAQVPGFGGCPDAKPLAHLDLNRYLGKWYELYKMPNLFEGGQTCVTANYSVKANGHIKVYNHGFTNGEAVWAEGDAFLPDTTKPSQLTVKFTANSPYAPYWVLDTDYDNYSAVFSCESLGGLAHVEFAWILTRNNTISDSLKQKIFKIFEKNGIGTTDIKKTVQDNCGKNV</sequence>
<dbReference type="GO" id="GO:0006629">
    <property type="term" value="P:lipid metabolic process"/>
    <property type="evidence" value="ECO:0007669"/>
    <property type="project" value="TreeGrafter"/>
</dbReference>
<evidence type="ECO:0000256" key="4">
    <source>
        <dbReference type="ARBA" id="ARBA00022448"/>
    </source>
</evidence>